<name>A0ABP8FXI9_9SPHI</name>
<dbReference type="InterPro" id="IPR038396">
    <property type="entry name" value="SpoIIAA-like_sf"/>
</dbReference>
<dbReference type="Proteomes" id="UP001500582">
    <property type="component" value="Unassembled WGS sequence"/>
</dbReference>
<evidence type="ECO:0000313" key="2">
    <source>
        <dbReference type="Proteomes" id="UP001500582"/>
    </source>
</evidence>
<keyword evidence="2" id="KW-1185">Reference proteome</keyword>
<evidence type="ECO:0000313" key="1">
    <source>
        <dbReference type="EMBL" id="GAA4313084.1"/>
    </source>
</evidence>
<organism evidence="1 2">
    <name type="scientific">Mucilaginibacter gynuensis</name>
    <dbReference type="NCBI Taxonomy" id="1302236"/>
    <lineage>
        <taxon>Bacteria</taxon>
        <taxon>Pseudomonadati</taxon>
        <taxon>Bacteroidota</taxon>
        <taxon>Sphingobacteriia</taxon>
        <taxon>Sphingobacteriales</taxon>
        <taxon>Sphingobacteriaceae</taxon>
        <taxon>Mucilaginibacter</taxon>
    </lineage>
</organism>
<dbReference type="Gene3D" id="3.40.50.10600">
    <property type="entry name" value="SpoIIaa-like domains"/>
    <property type="match status" value="1"/>
</dbReference>
<dbReference type="RefSeq" id="WP_345209777.1">
    <property type="nucleotide sequence ID" value="NZ_BAABFT010000002.1"/>
</dbReference>
<accession>A0ABP8FXI9</accession>
<dbReference type="Pfam" id="PF11964">
    <property type="entry name" value="SpoIIAA-like"/>
    <property type="match status" value="1"/>
</dbReference>
<sequence length="121" mass="13986">MLQFINDMPVHVVGIHAVGKVTREDIDTVLIPHLNNMVEQHGEINYLLVLETDIKNFTAGALWQDIKIGLKHFTKWNKIAVVTDQKGVEQFSNWFRILIPGKSRGFPLERLDEAIKWIARR</sequence>
<protein>
    <submittedName>
        <fullName evidence="1">STAS/SEC14 domain-containing protein</fullName>
    </submittedName>
</protein>
<dbReference type="InterPro" id="IPR036513">
    <property type="entry name" value="STAS_dom_sf"/>
</dbReference>
<dbReference type="EMBL" id="BAABFT010000002">
    <property type="protein sequence ID" value="GAA4313084.1"/>
    <property type="molecule type" value="Genomic_DNA"/>
</dbReference>
<dbReference type="InterPro" id="IPR021866">
    <property type="entry name" value="SpoIIAA-like"/>
</dbReference>
<gene>
    <name evidence="1" type="ORF">GCM10023149_08690</name>
</gene>
<reference evidence="2" key="1">
    <citation type="journal article" date="2019" name="Int. J. Syst. Evol. Microbiol.">
        <title>The Global Catalogue of Microorganisms (GCM) 10K type strain sequencing project: providing services to taxonomists for standard genome sequencing and annotation.</title>
        <authorList>
            <consortium name="The Broad Institute Genomics Platform"/>
            <consortium name="The Broad Institute Genome Sequencing Center for Infectious Disease"/>
            <person name="Wu L."/>
            <person name="Ma J."/>
        </authorList>
    </citation>
    <scope>NUCLEOTIDE SEQUENCE [LARGE SCALE GENOMIC DNA]</scope>
    <source>
        <strain evidence="2">JCM 17705</strain>
    </source>
</reference>
<proteinExistence type="predicted"/>
<dbReference type="SUPFAM" id="SSF52091">
    <property type="entry name" value="SpoIIaa-like"/>
    <property type="match status" value="1"/>
</dbReference>
<comment type="caution">
    <text evidence="1">The sequence shown here is derived from an EMBL/GenBank/DDBJ whole genome shotgun (WGS) entry which is preliminary data.</text>
</comment>